<name>A0A1F5ZQ62_9BACT</name>
<reference evidence="2 3" key="1">
    <citation type="journal article" date="2016" name="Nat. Commun.">
        <title>Thousands of microbial genomes shed light on interconnected biogeochemical processes in an aquifer system.</title>
        <authorList>
            <person name="Anantharaman K."/>
            <person name="Brown C.T."/>
            <person name="Hug L.A."/>
            <person name="Sharon I."/>
            <person name="Castelle C.J."/>
            <person name="Probst A.J."/>
            <person name="Thomas B.C."/>
            <person name="Singh A."/>
            <person name="Wilkins M.J."/>
            <person name="Karaoz U."/>
            <person name="Brodie E.L."/>
            <person name="Williams K.H."/>
            <person name="Hubbard S.S."/>
            <person name="Banfield J.F."/>
        </authorList>
    </citation>
    <scope>NUCLEOTIDE SEQUENCE [LARGE SCALE GENOMIC DNA]</scope>
</reference>
<proteinExistence type="predicted"/>
<dbReference type="EMBL" id="MFJE01000022">
    <property type="protein sequence ID" value="OGG14252.1"/>
    <property type="molecule type" value="Genomic_DNA"/>
</dbReference>
<organism evidence="2 3">
    <name type="scientific">Candidatus Gottesmanbacteria bacterium RIFCSPHIGHO2_01_FULL_39_10</name>
    <dbReference type="NCBI Taxonomy" id="1798375"/>
    <lineage>
        <taxon>Bacteria</taxon>
        <taxon>Candidatus Gottesmaniibacteriota</taxon>
    </lineage>
</organism>
<evidence type="ECO:0000256" key="1">
    <source>
        <dbReference type="SAM" id="MobiDB-lite"/>
    </source>
</evidence>
<feature type="compositionally biased region" description="Basic and acidic residues" evidence="1">
    <location>
        <begin position="58"/>
        <end position="72"/>
    </location>
</feature>
<evidence type="ECO:0000313" key="2">
    <source>
        <dbReference type="EMBL" id="OGG14252.1"/>
    </source>
</evidence>
<evidence type="ECO:0000313" key="3">
    <source>
        <dbReference type="Proteomes" id="UP000177383"/>
    </source>
</evidence>
<dbReference type="STRING" id="1798375.A2773_06565"/>
<comment type="caution">
    <text evidence="2">The sequence shown here is derived from an EMBL/GenBank/DDBJ whole genome shotgun (WGS) entry which is preliminary data.</text>
</comment>
<protein>
    <submittedName>
        <fullName evidence="2">Uncharacterized protein</fullName>
    </submittedName>
</protein>
<sequence>MPGFGSEGKDLGNLLDVANVIKRGKDPTKLSPSKEVRVEESIPGPFVVEGDGTTGKGKYHETTPLREEHTKG</sequence>
<dbReference type="AlphaFoldDB" id="A0A1F5ZQ62"/>
<feature type="region of interest" description="Disordered" evidence="1">
    <location>
        <begin position="44"/>
        <end position="72"/>
    </location>
</feature>
<dbReference type="Proteomes" id="UP000177383">
    <property type="component" value="Unassembled WGS sequence"/>
</dbReference>
<gene>
    <name evidence="2" type="ORF">A2773_06565</name>
</gene>
<accession>A0A1F5ZQ62</accession>